<keyword evidence="3" id="KW-1185">Reference proteome</keyword>
<sequence>MITESNDDAEAAKSDARPSQAVAAVNSGPDPAPAKILRPRRAGGKMQRILGKPLS</sequence>
<dbReference type="AlphaFoldDB" id="A0A7Z7IN42"/>
<dbReference type="EMBL" id="OCTY01000002">
    <property type="protein sequence ID" value="SOJ56662.1"/>
    <property type="molecule type" value="Genomic_DNA"/>
</dbReference>
<organism evidence="2 3">
    <name type="scientific">Mycobacterium simulans</name>
    <dbReference type="NCBI Taxonomy" id="627089"/>
    <lineage>
        <taxon>Bacteria</taxon>
        <taxon>Bacillati</taxon>
        <taxon>Actinomycetota</taxon>
        <taxon>Actinomycetes</taxon>
        <taxon>Mycobacteriales</taxon>
        <taxon>Mycobacteriaceae</taxon>
        <taxon>Mycobacterium</taxon>
    </lineage>
</organism>
<evidence type="ECO:0000313" key="3">
    <source>
        <dbReference type="Proteomes" id="UP000554965"/>
    </source>
</evidence>
<gene>
    <name evidence="2" type="ORF">MSIMFB_04137</name>
</gene>
<name>A0A7Z7IN42_9MYCO</name>
<reference evidence="2 3" key="1">
    <citation type="submission" date="2017-10" db="EMBL/GenBank/DDBJ databases">
        <authorList>
            <consortium name="Urmite Genomes"/>
        </authorList>
    </citation>
    <scope>NUCLEOTIDE SEQUENCE [LARGE SCALE GENOMIC DNA]</scope>
    <source>
        <strain evidence="2 3">FB-527</strain>
    </source>
</reference>
<protein>
    <submittedName>
        <fullName evidence="2">Uncharacterized protein</fullName>
    </submittedName>
</protein>
<evidence type="ECO:0000256" key="1">
    <source>
        <dbReference type="SAM" id="MobiDB-lite"/>
    </source>
</evidence>
<comment type="caution">
    <text evidence="2">The sequence shown here is derived from an EMBL/GenBank/DDBJ whole genome shotgun (WGS) entry which is preliminary data.</text>
</comment>
<feature type="region of interest" description="Disordered" evidence="1">
    <location>
        <begin position="1"/>
        <end position="55"/>
    </location>
</feature>
<evidence type="ECO:0000313" key="2">
    <source>
        <dbReference type="EMBL" id="SOJ56662.1"/>
    </source>
</evidence>
<dbReference type="Proteomes" id="UP000554965">
    <property type="component" value="Unassembled WGS sequence"/>
</dbReference>
<accession>A0A7Z7IN42</accession>
<proteinExistence type="predicted"/>